<accession>A0AAN4ZMD1</accession>
<evidence type="ECO:0000313" key="2">
    <source>
        <dbReference type="EMBL" id="GMR41128.1"/>
    </source>
</evidence>
<sequence>AKRDERRLCDSSCSSWRCWLPSLAFPPLPTPGLSSERSTESCSEAESPARRPSSCPEACGARTPSTSRTSAGVSVLWARLPGDQRPCPGIKEHRSIASTLFSLLPTTPSIALIV</sequence>
<keyword evidence="3" id="KW-1185">Reference proteome</keyword>
<proteinExistence type="predicted"/>
<gene>
    <name evidence="2" type="ORF">PMAYCL1PPCAC_11323</name>
</gene>
<feature type="non-terminal residue" evidence="2">
    <location>
        <position position="1"/>
    </location>
</feature>
<name>A0AAN4ZMD1_9BILA</name>
<organism evidence="2 3">
    <name type="scientific">Pristionchus mayeri</name>
    <dbReference type="NCBI Taxonomy" id="1317129"/>
    <lineage>
        <taxon>Eukaryota</taxon>
        <taxon>Metazoa</taxon>
        <taxon>Ecdysozoa</taxon>
        <taxon>Nematoda</taxon>
        <taxon>Chromadorea</taxon>
        <taxon>Rhabditida</taxon>
        <taxon>Rhabditina</taxon>
        <taxon>Diplogasteromorpha</taxon>
        <taxon>Diplogasteroidea</taxon>
        <taxon>Neodiplogasteridae</taxon>
        <taxon>Pristionchus</taxon>
    </lineage>
</organism>
<dbReference type="Proteomes" id="UP001328107">
    <property type="component" value="Unassembled WGS sequence"/>
</dbReference>
<evidence type="ECO:0000256" key="1">
    <source>
        <dbReference type="SAM" id="MobiDB-lite"/>
    </source>
</evidence>
<evidence type="ECO:0000313" key="3">
    <source>
        <dbReference type="Proteomes" id="UP001328107"/>
    </source>
</evidence>
<dbReference type="EMBL" id="BTRK01000003">
    <property type="protein sequence ID" value="GMR41128.1"/>
    <property type="molecule type" value="Genomic_DNA"/>
</dbReference>
<feature type="region of interest" description="Disordered" evidence="1">
    <location>
        <begin position="28"/>
        <end position="70"/>
    </location>
</feature>
<reference evidence="3" key="1">
    <citation type="submission" date="2022-10" db="EMBL/GenBank/DDBJ databases">
        <title>Genome assembly of Pristionchus species.</title>
        <authorList>
            <person name="Yoshida K."/>
            <person name="Sommer R.J."/>
        </authorList>
    </citation>
    <scope>NUCLEOTIDE SEQUENCE [LARGE SCALE GENOMIC DNA]</scope>
    <source>
        <strain evidence="3">RS5460</strain>
    </source>
</reference>
<protein>
    <submittedName>
        <fullName evidence="2">Uncharacterized protein</fullName>
    </submittedName>
</protein>
<comment type="caution">
    <text evidence="2">The sequence shown here is derived from an EMBL/GenBank/DDBJ whole genome shotgun (WGS) entry which is preliminary data.</text>
</comment>
<feature type="compositionally biased region" description="Polar residues" evidence="1">
    <location>
        <begin position="32"/>
        <end position="44"/>
    </location>
</feature>
<dbReference type="AlphaFoldDB" id="A0AAN4ZMD1"/>